<dbReference type="PANTHER" id="PTHR33317">
    <property type="entry name" value="POLYNUCLEOTIDYL TRANSFERASE, RIBONUCLEASE H-LIKE SUPERFAMILY PROTEIN"/>
    <property type="match status" value="1"/>
</dbReference>
<dbReference type="GO" id="GO:0016788">
    <property type="term" value="F:hydrolase activity, acting on ester bonds"/>
    <property type="evidence" value="ECO:0007669"/>
    <property type="project" value="UniProtKB-UniRule"/>
</dbReference>
<dbReference type="SUPFAM" id="SSF53098">
    <property type="entry name" value="Ribonuclease H-like"/>
    <property type="match status" value="1"/>
</dbReference>
<dbReference type="InterPro" id="IPR005227">
    <property type="entry name" value="YqgF"/>
</dbReference>
<evidence type="ECO:0000313" key="8">
    <source>
        <dbReference type="Proteomes" id="UP000029622"/>
    </source>
</evidence>
<feature type="domain" description="YqgF/RNase H-like" evidence="6">
    <location>
        <begin position="2"/>
        <end position="102"/>
    </location>
</feature>
<keyword evidence="1 5" id="KW-0963">Cytoplasm</keyword>
<evidence type="ECO:0000256" key="4">
    <source>
        <dbReference type="ARBA" id="ARBA00022801"/>
    </source>
</evidence>
<dbReference type="InterPro" id="IPR012337">
    <property type="entry name" value="RNaseH-like_sf"/>
</dbReference>
<comment type="similarity">
    <text evidence="5">Belongs to the YqgF HJR family.</text>
</comment>
<evidence type="ECO:0000256" key="1">
    <source>
        <dbReference type="ARBA" id="ARBA00022490"/>
    </source>
</evidence>
<keyword evidence="2 5" id="KW-0690">Ribosome biogenesis</keyword>
<keyword evidence="4 5" id="KW-0378">Hydrolase</keyword>
<dbReference type="CDD" id="cd16964">
    <property type="entry name" value="YqgF"/>
    <property type="match status" value="1"/>
</dbReference>
<evidence type="ECO:0000256" key="5">
    <source>
        <dbReference type="HAMAP-Rule" id="MF_00651"/>
    </source>
</evidence>
<protein>
    <recommendedName>
        <fullName evidence="5">Putative pre-16S rRNA nuclease</fullName>
        <ecNumber evidence="5">3.1.-.-</ecNumber>
    </recommendedName>
</protein>
<accession>A0A096BL10</accession>
<gene>
    <name evidence="7" type="ORF">Y919_00455</name>
</gene>
<name>A0A096BL10_9FIRM</name>
<dbReference type="NCBIfam" id="TIGR00250">
    <property type="entry name" value="RNAse_H_YqgF"/>
    <property type="match status" value="1"/>
</dbReference>
<dbReference type="STRING" id="1156417.Y919_00455"/>
<keyword evidence="3 5" id="KW-0540">Nuclease</keyword>
<comment type="caution">
    <text evidence="7">The sequence shown here is derived from an EMBL/GenBank/DDBJ whole genome shotgun (WGS) entry which is preliminary data.</text>
</comment>
<dbReference type="Proteomes" id="UP000029622">
    <property type="component" value="Unassembled WGS sequence"/>
</dbReference>
<dbReference type="InterPro" id="IPR037027">
    <property type="entry name" value="YqgF/RNaseH-like_dom_sf"/>
</dbReference>
<proteinExistence type="inferred from homology"/>
<evidence type="ECO:0000256" key="3">
    <source>
        <dbReference type="ARBA" id="ARBA00022722"/>
    </source>
</evidence>
<dbReference type="GO" id="GO:0000967">
    <property type="term" value="P:rRNA 5'-end processing"/>
    <property type="evidence" value="ECO:0007669"/>
    <property type="project" value="UniProtKB-UniRule"/>
</dbReference>
<dbReference type="Gene3D" id="3.30.420.140">
    <property type="entry name" value="YqgF/RNase H-like domain"/>
    <property type="match status" value="1"/>
</dbReference>
<dbReference type="PANTHER" id="PTHR33317:SF4">
    <property type="entry name" value="POLYNUCLEOTIDYL TRANSFERASE, RIBONUCLEASE H-LIKE SUPERFAMILY PROTEIN"/>
    <property type="match status" value="1"/>
</dbReference>
<dbReference type="InterPro" id="IPR006641">
    <property type="entry name" value="YqgF/RNaseH-like_dom"/>
</dbReference>
<evidence type="ECO:0000256" key="2">
    <source>
        <dbReference type="ARBA" id="ARBA00022517"/>
    </source>
</evidence>
<dbReference type="EMBL" id="AZTB01000001">
    <property type="protein sequence ID" value="KGG81468.1"/>
    <property type="molecule type" value="Genomic_DNA"/>
</dbReference>
<dbReference type="GO" id="GO:0005829">
    <property type="term" value="C:cytosol"/>
    <property type="evidence" value="ECO:0007669"/>
    <property type="project" value="TreeGrafter"/>
</dbReference>
<dbReference type="SMART" id="SM00732">
    <property type="entry name" value="YqgFc"/>
    <property type="match status" value="1"/>
</dbReference>
<dbReference type="GO" id="GO:0004518">
    <property type="term" value="F:nuclease activity"/>
    <property type="evidence" value="ECO:0007669"/>
    <property type="project" value="UniProtKB-KW"/>
</dbReference>
<evidence type="ECO:0000259" key="6">
    <source>
        <dbReference type="SMART" id="SM00732"/>
    </source>
</evidence>
<dbReference type="Pfam" id="PF03652">
    <property type="entry name" value="RuvX"/>
    <property type="match status" value="1"/>
</dbReference>
<organism evidence="7 8">
    <name type="scientific">Caloranaerobacter azorensis H53214</name>
    <dbReference type="NCBI Taxonomy" id="1156417"/>
    <lineage>
        <taxon>Bacteria</taxon>
        <taxon>Bacillati</taxon>
        <taxon>Bacillota</taxon>
        <taxon>Tissierellia</taxon>
        <taxon>Tissierellales</taxon>
        <taxon>Thermohalobacteraceae</taxon>
        <taxon>Caloranaerobacter</taxon>
    </lineage>
</organism>
<comment type="function">
    <text evidence="5">Could be a nuclease involved in processing of the 5'-end of pre-16S rRNA.</text>
</comment>
<dbReference type="EC" id="3.1.-.-" evidence="5"/>
<dbReference type="HAMAP" id="MF_00651">
    <property type="entry name" value="Nuclease_YqgF"/>
    <property type="match status" value="1"/>
</dbReference>
<sequence length="142" mass="15993">MKRILGLDVGDKTIGVAVSDPLCLTAQGVKTIKRKSIKSDLNELEEIINNYGVNEIVIGLPKNMNNSLGPQSEKVIKFAERVKERFKINIVFEDERLTTVIAEKALINADVSRKKRKNVIDKLAAVFILQSYLDKIDRKVIK</sequence>
<dbReference type="AlphaFoldDB" id="A0A096BL10"/>
<dbReference type="RefSeq" id="WP_035161247.1">
    <property type="nucleotide sequence ID" value="NZ_AZTB01000001.1"/>
</dbReference>
<evidence type="ECO:0000313" key="7">
    <source>
        <dbReference type="EMBL" id="KGG81468.1"/>
    </source>
</evidence>
<comment type="subcellular location">
    <subcellularLocation>
        <location evidence="5">Cytoplasm</location>
    </subcellularLocation>
</comment>
<reference evidence="7 8" key="1">
    <citation type="submission" date="2013-12" db="EMBL/GenBank/DDBJ databases">
        <title>Draft genome sequence of Caloranaerobacter sp. H53214.</title>
        <authorList>
            <person name="Jiang L.J."/>
            <person name="Shao Z.Z."/>
            <person name="Long M.N."/>
        </authorList>
    </citation>
    <scope>NUCLEOTIDE SEQUENCE [LARGE SCALE GENOMIC DNA]</scope>
    <source>
        <strain evidence="7 8">H53214</strain>
    </source>
</reference>